<evidence type="ECO:0000256" key="10">
    <source>
        <dbReference type="ARBA" id="ARBA00031484"/>
    </source>
</evidence>
<keyword evidence="18" id="KW-1185">Reference proteome</keyword>
<proteinExistence type="inferred from homology"/>
<dbReference type="InterPro" id="IPR052029">
    <property type="entry name" value="PpiD_chaperone"/>
</dbReference>
<evidence type="ECO:0000256" key="5">
    <source>
        <dbReference type="ARBA" id="ARBA00022692"/>
    </source>
</evidence>
<evidence type="ECO:0000256" key="8">
    <source>
        <dbReference type="ARBA" id="ARBA00023186"/>
    </source>
</evidence>
<gene>
    <name evidence="17" type="ORF">SAMN04488012_101363</name>
</gene>
<organism evidence="17 18">
    <name type="scientific">Palleronia salina</name>
    <dbReference type="NCBI Taxonomy" id="313368"/>
    <lineage>
        <taxon>Bacteria</taxon>
        <taxon>Pseudomonadati</taxon>
        <taxon>Pseudomonadota</taxon>
        <taxon>Alphaproteobacteria</taxon>
        <taxon>Rhodobacterales</taxon>
        <taxon>Roseobacteraceae</taxon>
        <taxon>Palleronia</taxon>
    </lineage>
</organism>
<dbReference type="Pfam" id="PF13624">
    <property type="entry name" value="SurA_N_3"/>
    <property type="match status" value="1"/>
</dbReference>
<feature type="transmembrane region" description="Helical" evidence="15">
    <location>
        <begin position="12"/>
        <end position="30"/>
    </location>
</feature>
<dbReference type="Gene3D" id="1.10.4030.10">
    <property type="entry name" value="Porin chaperone SurA, peptide-binding domain"/>
    <property type="match status" value="1"/>
</dbReference>
<dbReference type="RefSeq" id="WP_073126025.1">
    <property type="nucleotide sequence ID" value="NZ_FQZA01000001.1"/>
</dbReference>
<evidence type="ECO:0000256" key="14">
    <source>
        <dbReference type="PROSITE-ProRule" id="PRU00278"/>
    </source>
</evidence>
<evidence type="ECO:0000256" key="15">
    <source>
        <dbReference type="SAM" id="Phobius"/>
    </source>
</evidence>
<evidence type="ECO:0000256" key="11">
    <source>
        <dbReference type="ARBA" id="ARBA00038408"/>
    </source>
</evidence>
<keyword evidence="5 15" id="KW-0812">Transmembrane</keyword>
<evidence type="ECO:0000259" key="16">
    <source>
        <dbReference type="PROSITE" id="PS50198"/>
    </source>
</evidence>
<evidence type="ECO:0000256" key="1">
    <source>
        <dbReference type="ARBA" id="ARBA00004382"/>
    </source>
</evidence>
<evidence type="ECO:0000256" key="3">
    <source>
        <dbReference type="ARBA" id="ARBA00022475"/>
    </source>
</evidence>
<keyword evidence="8" id="KW-0143">Chaperone</keyword>
<evidence type="ECO:0000313" key="18">
    <source>
        <dbReference type="Proteomes" id="UP000184040"/>
    </source>
</evidence>
<dbReference type="AlphaFoldDB" id="A0A1M6B5D4"/>
<dbReference type="STRING" id="313368.SAMN04488012_101363"/>
<feature type="domain" description="PpiC" evidence="16">
    <location>
        <begin position="265"/>
        <end position="352"/>
    </location>
</feature>
<keyword evidence="14" id="KW-0697">Rotamase</keyword>
<sequence length="621" mass="67196">MAKSGGNPITRGIVWVILLLLIVGLAGFGATNFGGSTRSIGSVGDTEIDIDRYARAVQQELRSFEAQTGQRVTFQQAQSLGLDRVVLRRLVALAALEDEADSIGISVGDAEIRDEVLQTPAFQGVSGQFDREAYEFALENAGLSVSEYEQSLRDEISRTLLQGAVVAGIAPPETFVDTLYGYARETRDLTLLRLTRSDLEEPIPAPSDADLQAFYDENPDRFTLPERKRITYAWLTPEMLVDDLPVSEDELRRLYEDRAAEFNQPERRLVERLVFSDLDAAQAAADAIEAGETDFDTLVEDRGLSLDDVDLGEVARDDLSSDAADAVFGLGSTGIAGPVETGLGPALFRVNAILRAQETPFEDVRDDLRAEFAIDAARRAVEVEREPIEDLLAGGATLEEIGDETPFQTAEILFSPETPSVTGADIDAYEAFRQAAARTEPGDFPELVELEDGGLFALRVDEIVPPTLQPLADVEVEVIEAWDAAEQRARLTDRAESIVAEVEGGAELSEQPGTAVQELGVLRDAFLENTPDSLVETAFNLEEGGLAVVPTDTGAIVLRVDAVNPADPDAPEATEIKDSLRQSAGQGVAQDVTEAFTGALERQKGIQLNQQAVTAVNQQFN</sequence>
<evidence type="ECO:0000256" key="12">
    <source>
        <dbReference type="ARBA" id="ARBA00040743"/>
    </source>
</evidence>
<dbReference type="EMBL" id="FQZA01000001">
    <property type="protein sequence ID" value="SHI43880.1"/>
    <property type="molecule type" value="Genomic_DNA"/>
</dbReference>
<dbReference type="Proteomes" id="UP000184040">
    <property type="component" value="Unassembled WGS sequence"/>
</dbReference>
<dbReference type="PROSITE" id="PS50198">
    <property type="entry name" value="PPIC_PPIASE_2"/>
    <property type="match status" value="1"/>
</dbReference>
<evidence type="ECO:0000256" key="6">
    <source>
        <dbReference type="ARBA" id="ARBA00022989"/>
    </source>
</evidence>
<dbReference type="GO" id="GO:0005886">
    <property type="term" value="C:plasma membrane"/>
    <property type="evidence" value="ECO:0007669"/>
    <property type="project" value="UniProtKB-SubCell"/>
</dbReference>
<dbReference type="SUPFAM" id="SSF109998">
    <property type="entry name" value="Triger factor/SurA peptide-binding domain-like"/>
    <property type="match status" value="1"/>
</dbReference>
<protein>
    <recommendedName>
        <fullName evidence="2">Parvulin-like PPIase</fullName>
    </recommendedName>
    <alternativeName>
        <fullName evidence="9">Peptidyl-prolyl cis-trans isomerase plp</fullName>
    </alternativeName>
    <alternativeName>
        <fullName evidence="12">Periplasmic chaperone PpiD</fullName>
    </alternativeName>
    <alternativeName>
        <fullName evidence="13">Periplasmic folding chaperone</fullName>
    </alternativeName>
    <alternativeName>
        <fullName evidence="10">Rotamase plp</fullName>
    </alternativeName>
</protein>
<evidence type="ECO:0000256" key="13">
    <source>
        <dbReference type="ARBA" id="ARBA00042775"/>
    </source>
</evidence>
<name>A0A1M6B5D4_9RHOB</name>
<dbReference type="Gene3D" id="3.10.50.40">
    <property type="match status" value="1"/>
</dbReference>
<dbReference type="Pfam" id="PF13145">
    <property type="entry name" value="Rotamase_2"/>
    <property type="match status" value="2"/>
</dbReference>
<accession>A0A1M6B5D4</accession>
<dbReference type="InterPro" id="IPR027304">
    <property type="entry name" value="Trigger_fact/SurA_dom_sf"/>
</dbReference>
<evidence type="ECO:0000256" key="7">
    <source>
        <dbReference type="ARBA" id="ARBA00023136"/>
    </source>
</evidence>
<dbReference type="InterPro" id="IPR000297">
    <property type="entry name" value="PPIase_PpiC"/>
</dbReference>
<keyword evidence="7 15" id="KW-0472">Membrane</keyword>
<keyword evidence="14 17" id="KW-0413">Isomerase</keyword>
<evidence type="ECO:0000256" key="2">
    <source>
        <dbReference type="ARBA" id="ARBA00018370"/>
    </source>
</evidence>
<keyword evidence="4" id="KW-0997">Cell inner membrane</keyword>
<evidence type="ECO:0000256" key="4">
    <source>
        <dbReference type="ARBA" id="ARBA00022519"/>
    </source>
</evidence>
<dbReference type="PANTHER" id="PTHR47529:SF1">
    <property type="entry name" value="PERIPLASMIC CHAPERONE PPID"/>
    <property type="match status" value="1"/>
</dbReference>
<dbReference type="GO" id="GO:0003755">
    <property type="term" value="F:peptidyl-prolyl cis-trans isomerase activity"/>
    <property type="evidence" value="ECO:0007669"/>
    <property type="project" value="UniProtKB-KW"/>
</dbReference>
<comment type="similarity">
    <text evidence="11">Belongs to the PpiD chaperone family.</text>
</comment>
<comment type="subcellular location">
    <subcellularLocation>
        <location evidence="1">Cell inner membrane</location>
        <topology evidence="1">Single-pass type II membrane protein</topology>
        <orientation evidence="1">Periplasmic side</orientation>
    </subcellularLocation>
</comment>
<dbReference type="SUPFAM" id="SSF54534">
    <property type="entry name" value="FKBP-like"/>
    <property type="match status" value="1"/>
</dbReference>
<reference evidence="17 18" key="1">
    <citation type="submission" date="2016-11" db="EMBL/GenBank/DDBJ databases">
        <authorList>
            <person name="Jaros S."/>
            <person name="Januszkiewicz K."/>
            <person name="Wedrychowicz H."/>
        </authorList>
    </citation>
    <scope>NUCLEOTIDE SEQUENCE [LARGE SCALE GENOMIC DNA]</scope>
    <source>
        <strain evidence="17 18">DSM 26892</strain>
    </source>
</reference>
<evidence type="ECO:0000313" key="17">
    <source>
        <dbReference type="EMBL" id="SHI43880.1"/>
    </source>
</evidence>
<keyword evidence="3" id="KW-1003">Cell membrane</keyword>
<dbReference type="PANTHER" id="PTHR47529">
    <property type="entry name" value="PEPTIDYL-PROLYL CIS-TRANS ISOMERASE D"/>
    <property type="match status" value="1"/>
</dbReference>
<evidence type="ECO:0000256" key="9">
    <source>
        <dbReference type="ARBA" id="ARBA00030642"/>
    </source>
</evidence>
<keyword evidence="6 15" id="KW-1133">Transmembrane helix</keyword>
<dbReference type="InterPro" id="IPR046357">
    <property type="entry name" value="PPIase_dom_sf"/>
</dbReference>